<dbReference type="EMBL" id="JAVAMP010000022">
    <property type="protein sequence ID" value="MDP5277017.1"/>
    <property type="molecule type" value="Genomic_DNA"/>
</dbReference>
<evidence type="ECO:0000256" key="1">
    <source>
        <dbReference type="ARBA" id="ARBA00022679"/>
    </source>
</evidence>
<sequence>MIYIKKLEEKEYEFLMDMRYEAIYILENKPPKEELMNIPDIKKYSDEWGRKGDRALIASNESSQPVGAAWYRLFSDHDKGFGYAGPNIPEIGIAVLEQERNKGIGKLLLDKLLLQAIEDGFTSVSLSVDPNNISALTVYKKIGFEYHSVFGTSWTMILNLSKLNRNDG</sequence>
<evidence type="ECO:0000256" key="2">
    <source>
        <dbReference type="ARBA" id="ARBA00023315"/>
    </source>
</evidence>
<evidence type="ECO:0000313" key="4">
    <source>
        <dbReference type="EMBL" id="MDP5277017.1"/>
    </source>
</evidence>
<dbReference type="Proteomes" id="UP001231941">
    <property type="component" value="Unassembled WGS sequence"/>
</dbReference>
<accession>A0ABT9J5X3</accession>
<dbReference type="SUPFAM" id="SSF55729">
    <property type="entry name" value="Acyl-CoA N-acyltransferases (Nat)"/>
    <property type="match status" value="1"/>
</dbReference>
<gene>
    <name evidence="4" type="ORF">Q5Y73_23240</name>
</gene>
<keyword evidence="5" id="KW-1185">Reference proteome</keyword>
<dbReference type="Pfam" id="PF00583">
    <property type="entry name" value="Acetyltransf_1"/>
    <property type="match status" value="1"/>
</dbReference>
<evidence type="ECO:0000313" key="5">
    <source>
        <dbReference type="Proteomes" id="UP001231941"/>
    </source>
</evidence>
<dbReference type="InterPro" id="IPR016181">
    <property type="entry name" value="Acyl_CoA_acyltransferase"/>
</dbReference>
<dbReference type="InterPro" id="IPR000182">
    <property type="entry name" value="GNAT_dom"/>
</dbReference>
<dbReference type="PANTHER" id="PTHR42919">
    <property type="entry name" value="N-ALPHA-ACETYLTRANSFERASE"/>
    <property type="match status" value="1"/>
</dbReference>
<evidence type="ECO:0000259" key="3">
    <source>
        <dbReference type="PROSITE" id="PS51186"/>
    </source>
</evidence>
<dbReference type="PROSITE" id="PS51186">
    <property type="entry name" value="GNAT"/>
    <property type="match status" value="1"/>
</dbReference>
<feature type="domain" description="N-acetyltransferase" evidence="3">
    <location>
        <begin position="2"/>
        <end position="161"/>
    </location>
</feature>
<proteinExistence type="predicted"/>
<dbReference type="InterPro" id="IPR051556">
    <property type="entry name" value="N-term/lysine_N-AcTrnsfr"/>
</dbReference>
<keyword evidence="1" id="KW-0808">Transferase</keyword>
<organism evidence="4 5">
    <name type="scientific">Chengkuizengella axinellae</name>
    <dbReference type="NCBI Taxonomy" id="3064388"/>
    <lineage>
        <taxon>Bacteria</taxon>
        <taxon>Bacillati</taxon>
        <taxon>Bacillota</taxon>
        <taxon>Bacilli</taxon>
        <taxon>Bacillales</taxon>
        <taxon>Paenibacillaceae</taxon>
        <taxon>Chengkuizengella</taxon>
    </lineage>
</organism>
<reference evidence="4 5" key="1">
    <citation type="submission" date="2023-08" db="EMBL/GenBank/DDBJ databases">
        <authorList>
            <person name="Park J.-S."/>
        </authorList>
    </citation>
    <scope>NUCLEOTIDE SEQUENCE [LARGE SCALE GENOMIC DNA]</scope>
    <source>
        <strain evidence="4 5">2205SS18-9</strain>
    </source>
</reference>
<dbReference type="RefSeq" id="WP_305994319.1">
    <property type="nucleotide sequence ID" value="NZ_JAVAMP010000022.1"/>
</dbReference>
<comment type="caution">
    <text evidence="4">The sequence shown here is derived from an EMBL/GenBank/DDBJ whole genome shotgun (WGS) entry which is preliminary data.</text>
</comment>
<dbReference type="Gene3D" id="3.40.630.30">
    <property type="match status" value="1"/>
</dbReference>
<dbReference type="PANTHER" id="PTHR42919:SF8">
    <property type="entry name" value="N-ALPHA-ACETYLTRANSFERASE 50"/>
    <property type="match status" value="1"/>
</dbReference>
<keyword evidence="2" id="KW-0012">Acyltransferase</keyword>
<protein>
    <submittedName>
        <fullName evidence="4">GNAT family N-acetyltransferase</fullName>
    </submittedName>
</protein>
<name>A0ABT9J5X3_9BACL</name>